<proteinExistence type="predicted"/>
<evidence type="ECO:0000256" key="1">
    <source>
        <dbReference type="SAM" id="MobiDB-lite"/>
    </source>
</evidence>
<dbReference type="EMBL" id="MU005964">
    <property type="protein sequence ID" value="KAF2862767.1"/>
    <property type="molecule type" value="Genomic_DNA"/>
</dbReference>
<dbReference type="InterPro" id="IPR046341">
    <property type="entry name" value="SET_dom_sf"/>
</dbReference>
<protein>
    <submittedName>
        <fullName evidence="3">SET domain-containing protein</fullName>
    </submittedName>
</protein>
<organism evidence="3 4">
    <name type="scientific">Piedraia hortae CBS 480.64</name>
    <dbReference type="NCBI Taxonomy" id="1314780"/>
    <lineage>
        <taxon>Eukaryota</taxon>
        <taxon>Fungi</taxon>
        <taxon>Dikarya</taxon>
        <taxon>Ascomycota</taxon>
        <taxon>Pezizomycotina</taxon>
        <taxon>Dothideomycetes</taxon>
        <taxon>Dothideomycetidae</taxon>
        <taxon>Capnodiales</taxon>
        <taxon>Piedraiaceae</taxon>
        <taxon>Piedraia</taxon>
    </lineage>
</organism>
<evidence type="ECO:0000313" key="4">
    <source>
        <dbReference type="Proteomes" id="UP000799421"/>
    </source>
</evidence>
<dbReference type="PROSITE" id="PS50280">
    <property type="entry name" value="SET"/>
    <property type="match status" value="1"/>
</dbReference>
<dbReference type="Gene3D" id="2.170.270.10">
    <property type="entry name" value="SET domain"/>
    <property type="match status" value="1"/>
</dbReference>
<reference evidence="3" key="1">
    <citation type="journal article" date="2020" name="Stud. Mycol.">
        <title>101 Dothideomycetes genomes: a test case for predicting lifestyles and emergence of pathogens.</title>
        <authorList>
            <person name="Haridas S."/>
            <person name="Albert R."/>
            <person name="Binder M."/>
            <person name="Bloem J."/>
            <person name="Labutti K."/>
            <person name="Salamov A."/>
            <person name="Andreopoulos B."/>
            <person name="Baker S."/>
            <person name="Barry K."/>
            <person name="Bills G."/>
            <person name="Bluhm B."/>
            <person name="Cannon C."/>
            <person name="Castanera R."/>
            <person name="Culley D."/>
            <person name="Daum C."/>
            <person name="Ezra D."/>
            <person name="Gonzalez J."/>
            <person name="Henrissat B."/>
            <person name="Kuo A."/>
            <person name="Liang C."/>
            <person name="Lipzen A."/>
            <person name="Lutzoni F."/>
            <person name="Magnuson J."/>
            <person name="Mondo S."/>
            <person name="Nolan M."/>
            <person name="Ohm R."/>
            <person name="Pangilinan J."/>
            <person name="Park H.-J."/>
            <person name="Ramirez L."/>
            <person name="Alfaro M."/>
            <person name="Sun H."/>
            <person name="Tritt A."/>
            <person name="Yoshinaga Y."/>
            <person name="Zwiers L.-H."/>
            <person name="Turgeon B."/>
            <person name="Goodwin S."/>
            <person name="Spatafora J."/>
            <person name="Crous P."/>
            <person name="Grigoriev I."/>
        </authorList>
    </citation>
    <scope>NUCLEOTIDE SEQUENCE</scope>
    <source>
        <strain evidence="3">CBS 480.64</strain>
    </source>
</reference>
<dbReference type="Pfam" id="PF00856">
    <property type="entry name" value="SET"/>
    <property type="match status" value="1"/>
</dbReference>
<dbReference type="SMART" id="SM00317">
    <property type="entry name" value="SET"/>
    <property type="match status" value="1"/>
</dbReference>
<dbReference type="Proteomes" id="UP000799421">
    <property type="component" value="Unassembled WGS sequence"/>
</dbReference>
<name>A0A6A7C699_9PEZI</name>
<dbReference type="SUPFAM" id="SSF82199">
    <property type="entry name" value="SET domain"/>
    <property type="match status" value="1"/>
</dbReference>
<dbReference type="CDD" id="cd10540">
    <property type="entry name" value="SET_SpSet7-like"/>
    <property type="match status" value="1"/>
</dbReference>
<evidence type="ECO:0000313" key="3">
    <source>
        <dbReference type="EMBL" id="KAF2862767.1"/>
    </source>
</evidence>
<feature type="domain" description="SET" evidence="2">
    <location>
        <begin position="14"/>
        <end position="127"/>
    </location>
</feature>
<gene>
    <name evidence="3" type="ORF">K470DRAFT_255679</name>
</gene>
<feature type="region of interest" description="Disordered" evidence="1">
    <location>
        <begin position="135"/>
        <end position="157"/>
    </location>
</feature>
<dbReference type="OrthoDB" id="3180714at2759"/>
<feature type="compositionally biased region" description="Acidic residues" evidence="1">
    <location>
        <begin position="135"/>
        <end position="144"/>
    </location>
</feature>
<sequence>MTSNTNCTVLQRSSNIHLVSDTPKGRAIYANEPIPSGTIIDTCPVLVLPSSEEEFIRKTQLWHYTYHWPGSDPATICQAVVFGLGSLFNHSRRNQNVGWMRNLEKQTITYTALRDIEKGEELCVSYGDDLTFEDVEKDEDDGENEGGGLMDIEIGNS</sequence>
<evidence type="ECO:0000259" key="2">
    <source>
        <dbReference type="PROSITE" id="PS50280"/>
    </source>
</evidence>
<dbReference type="InterPro" id="IPR001214">
    <property type="entry name" value="SET_dom"/>
</dbReference>
<dbReference type="AlphaFoldDB" id="A0A6A7C699"/>
<accession>A0A6A7C699</accession>
<keyword evidence="4" id="KW-1185">Reference proteome</keyword>